<dbReference type="AlphaFoldDB" id="A0A1F5GQ57"/>
<comment type="caution">
    <text evidence="1">The sequence shown here is derived from an EMBL/GenBank/DDBJ whole genome shotgun (WGS) entry which is preliminary data.</text>
</comment>
<name>A0A1F5GQ57_9BACT</name>
<sequence>MEEKIERAIDKTEADSLAFVVSKKWQNEVGAPDFVKDVLGLDQEQSPREAALEVHNTIFATSIQEINNRKAQEPTESEKLEALRKLLSSQHENSLESFKQGKGIYLGGVPKNWLPNWVN</sequence>
<reference evidence="1 2" key="1">
    <citation type="journal article" date="2016" name="Nat. Commun.">
        <title>Thousands of microbial genomes shed light on interconnected biogeochemical processes in an aquifer system.</title>
        <authorList>
            <person name="Anantharaman K."/>
            <person name="Brown C.T."/>
            <person name="Hug L.A."/>
            <person name="Sharon I."/>
            <person name="Castelle C.J."/>
            <person name="Probst A.J."/>
            <person name="Thomas B.C."/>
            <person name="Singh A."/>
            <person name="Wilkins M.J."/>
            <person name="Karaoz U."/>
            <person name="Brodie E.L."/>
            <person name="Williams K.H."/>
            <person name="Hubbard S.S."/>
            <person name="Banfield J.F."/>
        </authorList>
    </citation>
    <scope>NUCLEOTIDE SEQUENCE [LARGE SCALE GENOMIC DNA]</scope>
</reference>
<gene>
    <name evidence="1" type="ORF">A3A48_03985</name>
</gene>
<dbReference type="EMBL" id="MFBN01000053">
    <property type="protein sequence ID" value="OGD94033.1"/>
    <property type="molecule type" value="Genomic_DNA"/>
</dbReference>
<evidence type="ECO:0000313" key="1">
    <source>
        <dbReference type="EMBL" id="OGD94033.1"/>
    </source>
</evidence>
<protein>
    <submittedName>
        <fullName evidence="1">Uncharacterized protein</fullName>
    </submittedName>
</protein>
<evidence type="ECO:0000313" key="2">
    <source>
        <dbReference type="Proteomes" id="UP000178336"/>
    </source>
</evidence>
<dbReference type="Proteomes" id="UP000178336">
    <property type="component" value="Unassembled WGS sequence"/>
</dbReference>
<proteinExistence type="predicted"/>
<organism evidence="1 2">
    <name type="scientific">Candidatus Curtissbacteria bacterium RIFCSPLOWO2_01_FULL_37_9</name>
    <dbReference type="NCBI Taxonomy" id="1797724"/>
    <lineage>
        <taxon>Bacteria</taxon>
        <taxon>Candidatus Curtissiibacteriota</taxon>
    </lineage>
</organism>
<accession>A0A1F5GQ57</accession>